<sequence>MRRLQAMVRNTPAERERYVDLLRALAIVAVISGHWLMTVIDLSPTGRLGGHNALQELTGARVVTWFFQVLPIFFLVGGYANAASLTARVGRGGGAVDWLIERSGRLLRPTSAFLAATVVIALVARAAGGDPHEIRQVIWFITVPLWFLGPYLLVVLLTPPMFALHRRAGPAVPLVLVGLVALGDAGRLTGPAWLGYGNFLFGWLLPHQVGFAWRTGGLRIRAGAAAALAVGGLAALILLTVPGPYPISMINLPGQRIQNMSPPSVALLSLATAQLGLILLLRGPAERMLRRTGPWTVVVALNSVVLTIFLWHLTALILAGGALDALGVLPTQPAGSTGWWLWRLPWLAVLTFFLVPLVLVFGPVEARAGRRRAGGTSGDATPGGDARARPGRAGVRGWVAVGCYLAVIAGLVANSRAPRSGPEPLGIPTGALAAYLVGAGGLRLLRAGVPSVKKGPLLYKKR</sequence>
<dbReference type="Pfam" id="PF01757">
    <property type="entry name" value="Acyl_transf_3"/>
    <property type="match status" value="1"/>
</dbReference>
<feature type="transmembrane region" description="Helical" evidence="2">
    <location>
        <begin position="265"/>
        <end position="283"/>
    </location>
</feature>
<keyword evidence="2" id="KW-1133">Transmembrane helix</keyword>
<keyword evidence="2" id="KW-0472">Membrane</keyword>
<reference evidence="4 5" key="1">
    <citation type="submission" date="2024-09" db="EMBL/GenBank/DDBJ databases">
        <authorList>
            <person name="Sun Q."/>
            <person name="Mori K."/>
        </authorList>
    </citation>
    <scope>NUCLEOTIDE SEQUENCE [LARGE SCALE GENOMIC DNA]</scope>
    <source>
        <strain evidence="4 5">TBRC 2205</strain>
    </source>
</reference>
<dbReference type="Proteomes" id="UP001589894">
    <property type="component" value="Unassembled WGS sequence"/>
</dbReference>
<feature type="transmembrane region" description="Helical" evidence="2">
    <location>
        <begin position="62"/>
        <end position="85"/>
    </location>
</feature>
<keyword evidence="4" id="KW-0808">Transferase</keyword>
<proteinExistence type="predicted"/>
<feature type="transmembrane region" description="Helical" evidence="2">
    <location>
        <begin position="106"/>
        <end position="124"/>
    </location>
</feature>
<feature type="transmembrane region" description="Helical" evidence="2">
    <location>
        <begin position="395"/>
        <end position="413"/>
    </location>
</feature>
<gene>
    <name evidence="4" type="ORF">ACFFHU_17680</name>
</gene>
<comment type="caution">
    <text evidence="4">The sequence shown here is derived from an EMBL/GenBank/DDBJ whole genome shotgun (WGS) entry which is preliminary data.</text>
</comment>
<feature type="transmembrane region" description="Helical" evidence="2">
    <location>
        <begin position="295"/>
        <end position="320"/>
    </location>
</feature>
<protein>
    <submittedName>
        <fullName evidence="4">Acyltransferase</fullName>
        <ecNumber evidence="4">2.3.1.-</ecNumber>
    </submittedName>
</protein>
<keyword evidence="5" id="KW-1185">Reference proteome</keyword>
<evidence type="ECO:0000313" key="4">
    <source>
        <dbReference type="EMBL" id="MFC0565956.1"/>
    </source>
</evidence>
<dbReference type="InterPro" id="IPR002656">
    <property type="entry name" value="Acyl_transf_3_dom"/>
</dbReference>
<feature type="transmembrane region" description="Helical" evidence="2">
    <location>
        <begin position="425"/>
        <end position="445"/>
    </location>
</feature>
<accession>A0ABV6NZ29</accession>
<evidence type="ECO:0000313" key="5">
    <source>
        <dbReference type="Proteomes" id="UP001589894"/>
    </source>
</evidence>
<name>A0ABV6NZ29_9ACTN</name>
<evidence type="ECO:0000259" key="3">
    <source>
        <dbReference type="Pfam" id="PF01757"/>
    </source>
</evidence>
<dbReference type="RefSeq" id="WP_377340296.1">
    <property type="nucleotide sequence ID" value="NZ_JBHLUE010000016.1"/>
</dbReference>
<keyword evidence="2" id="KW-0812">Transmembrane</keyword>
<dbReference type="EC" id="2.3.1.-" evidence="4"/>
<dbReference type="GO" id="GO:0016746">
    <property type="term" value="F:acyltransferase activity"/>
    <property type="evidence" value="ECO:0007669"/>
    <property type="project" value="UniProtKB-KW"/>
</dbReference>
<evidence type="ECO:0000256" key="1">
    <source>
        <dbReference type="SAM" id="MobiDB-lite"/>
    </source>
</evidence>
<feature type="region of interest" description="Disordered" evidence="1">
    <location>
        <begin position="370"/>
        <end position="390"/>
    </location>
</feature>
<evidence type="ECO:0000256" key="2">
    <source>
        <dbReference type="SAM" id="Phobius"/>
    </source>
</evidence>
<feature type="transmembrane region" description="Helical" evidence="2">
    <location>
        <begin position="225"/>
        <end position="245"/>
    </location>
</feature>
<dbReference type="EMBL" id="JBHLUE010000016">
    <property type="protein sequence ID" value="MFC0565956.1"/>
    <property type="molecule type" value="Genomic_DNA"/>
</dbReference>
<feature type="domain" description="Acyltransferase 3" evidence="3">
    <location>
        <begin position="17"/>
        <end position="355"/>
    </location>
</feature>
<organism evidence="4 5">
    <name type="scientific">Plantactinospora siamensis</name>
    <dbReference type="NCBI Taxonomy" id="555372"/>
    <lineage>
        <taxon>Bacteria</taxon>
        <taxon>Bacillati</taxon>
        <taxon>Actinomycetota</taxon>
        <taxon>Actinomycetes</taxon>
        <taxon>Micromonosporales</taxon>
        <taxon>Micromonosporaceae</taxon>
        <taxon>Plantactinospora</taxon>
    </lineage>
</organism>
<feature type="transmembrane region" description="Helical" evidence="2">
    <location>
        <begin position="136"/>
        <end position="156"/>
    </location>
</feature>
<feature type="transmembrane region" description="Helical" evidence="2">
    <location>
        <begin position="21"/>
        <end position="42"/>
    </location>
</feature>
<keyword evidence="4" id="KW-0012">Acyltransferase</keyword>
<feature type="transmembrane region" description="Helical" evidence="2">
    <location>
        <begin position="340"/>
        <end position="362"/>
    </location>
</feature>